<organism evidence="2 3">
    <name type="scientific">Xenopus laevis</name>
    <name type="common">African clawed frog</name>
    <dbReference type="NCBI Taxonomy" id="8355"/>
    <lineage>
        <taxon>Eukaryota</taxon>
        <taxon>Metazoa</taxon>
        <taxon>Chordata</taxon>
        <taxon>Craniata</taxon>
        <taxon>Vertebrata</taxon>
        <taxon>Euteleostomi</taxon>
        <taxon>Amphibia</taxon>
        <taxon>Batrachia</taxon>
        <taxon>Anura</taxon>
        <taxon>Pipoidea</taxon>
        <taxon>Pipidae</taxon>
        <taxon>Xenopodinae</taxon>
        <taxon>Xenopus</taxon>
        <taxon>Xenopus</taxon>
    </lineage>
</organism>
<keyword evidence="1" id="KW-1133">Transmembrane helix</keyword>
<name>A0A974DGN5_XENLA</name>
<keyword evidence="1" id="KW-0472">Membrane</keyword>
<reference evidence="3" key="1">
    <citation type="journal article" date="2016" name="Nature">
        <title>Genome evolution in the allotetraploid frog Xenopus laevis.</title>
        <authorList>
            <person name="Session A.M."/>
            <person name="Uno Y."/>
            <person name="Kwon T."/>
            <person name="Chapman J.A."/>
            <person name="Toyoda A."/>
            <person name="Takahashi S."/>
            <person name="Fukui A."/>
            <person name="Hikosaka A."/>
            <person name="Suzuki A."/>
            <person name="Kondo M."/>
            <person name="van Heeringen S.J."/>
            <person name="Quigley I."/>
            <person name="Heinz S."/>
            <person name="Ogino H."/>
            <person name="Ochi H."/>
            <person name="Hellsten U."/>
            <person name="Lyons J.B."/>
            <person name="Simakov O."/>
            <person name="Putnam N."/>
            <person name="Stites J."/>
            <person name="Kuroki Y."/>
            <person name="Tanaka T."/>
            <person name="Michiue T."/>
            <person name="Watanabe M."/>
            <person name="Bogdanovic O."/>
            <person name="Lister R."/>
            <person name="Georgiou G."/>
            <person name="Paranjpe S.S."/>
            <person name="van Kruijsbergen I."/>
            <person name="Shu S."/>
            <person name="Carlson J."/>
            <person name="Kinoshita T."/>
            <person name="Ohta Y."/>
            <person name="Mawaribuchi S."/>
            <person name="Jenkins J."/>
            <person name="Grimwood J."/>
            <person name="Schmutz J."/>
            <person name="Mitros T."/>
            <person name="Mozaffari S.V."/>
            <person name="Suzuki Y."/>
            <person name="Haramoto Y."/>
            <person name="Yamamoto T.S."/>
            <person name="Takagi C."/>
            <person name="Heald R."/>
            <person name="Miller K."/>
            <person name="Haudenschild C."/>
            <person name="Kitzman J."/>
            <person name="Nakayama T."/>
            <person name="Izutsu Y."/>
            <person name="Robert J."/>
            <person name="Fortriede J."/>
            <person name="Burns K."/>
            <person name="Lotay V."/>
            <person name="Karimi K."/>
            <person name="Yasuoka Y."/>
            <person name="Dichmann D.S."/>
            <person name="Flajnik M.F."/>
            <person name="Houston D.W."/>
            <person name="Shendure J."/>
            <person name="DuPasquier L."/>
            <person name="Vize P.D."/>
            <person name="Zorn A.M."/>
            <person name="Ito M."/>
            <person name="Marcotte E.M."/>
            <person name="Wallingford J.B."/>
            <person name="Ito Y."/>
            <person name="Asashima M."/>
            <person name="Ueno N."/>
            <person name="Matsuda Y."/>
            <person name="Veenstra G.J."/>
            <person name="Fujiyama A."/>
            <person name="Harland R.M."/>
            <person name="Taira M."/>
            <person name="Rokhsar D.S."/>
        </authorList>
    </citation>
    <scope>NUCLEOTIDE SEQUENCE [LARGE SCALE GENOMIC DNA]</scope>
    <source>
        <strain evidence="3">J</strain>
    </source>
</reference>
<feature type="transmembrane region" description="Helical" evidence="1">
    <location>
        <begin position="23"/>
        <end position="44"/>
    </location>
</feature>
<evidence type="ECO:0000313" key="3">
    <source>
        <dbReference type="Proteomes" id="UP000694892"/>
    </source>
</evidence>
<gene>
    <name evidence="2" type="ORF">XELAEV_18014732mg</name>
</gene>
<sequence length="93" mass="10984">MLHQTRSSDQVVTEYANKKSKTILFLLAALLNYLLYSPILPFLFPVQKSMLHHFHYILKNVSLYYSFQLFLDFLFDSDVPVFALLAVYLCIRF</sequence>
<keyword evidence="1" id="KW-0812">Transmembrane</keyword>
<feature type="transmembrane region" description="Helical" evidence="1">
    <location>
        <begin position="64"/>
        <end position="91"/>
    </location>
</feature>
<protein>
    <submittedName>
        <fullName evidence="2">Uncharacterized protein</fullName>
    </submittedName>
</protein>
<proteinExistence type="predicted"/>
<evidence type="ECO:0000313" key="2">
    <source>
        <dbReference type="EMBL" id="OCT91674.1"/>
    </source>
</evidence>
<evidence type="ECO:0000256" key="1">
    <source>
        <dbReference type="SAM" id="Phobius"/>
    </source>
</evidence>
<accession>A0A974DGN5</accession>
<dbReference type="EMBL" id="CM004469">
    <property type="protein sequence ID" value="OCT91674.1"/>
    <property type="molecule type" value="Genomic_DNA"/>
</dbReference>
<dbReference type="Proteomes" id="UP000694892">
    <property type="component" value="Chromosome 2S"/>
</dbReference>
<dbReference type="AlphaFoldDB" id="A0A974DGN5"/>